<comment type="caution">
    <text evidence="2">The sequence shown here is derived from an EMBL/GenBank/DDBJ whole genome shotgun (WGS) entry which is preliminary data.</text>
</comment>
<dbReference type="AlphaFoldDB" id="A0A3M8CFL7"/>
<evidence type="ECO:0000313" key="3">
    <source>
        <dbReference type="Proteomes" id="UP000282028"/>
    </source>
</evidence>
<feature type="transmembrane region" description="Helical" evidence="1">
    <location>
        <begin position="74"/>
        <end position="96"/>
    </location>
</feature>
<dbReference type="RefSeq" id="WP_122908829.1">
    <property type="nucleotide sequence ID" value="NZ_CBCSBE010000006.1"/>
</dbReference>
<accession>A0A3M8CFL7</accession>
<feature type="transmembrane region" description="Helical" evidence="1">
    <location>
        <begin position="154"/>
        <end position="173"/>
    </location>
</feature>
<sequence>MKPLQQHVDQLFRRYAKDTSDQIQDLKREVLSNLEAKVADLTANGVEQREAIRQAVQSITSVDHLIDRNRNIFVFSYCLEFVQITLLYLLIAWIIVLPLQIIHMGGMLHLLLLISIAVVGLLYITLLIIKRMNPGIMQKTAVLDLQAAFRFRKIGWLIWGLFVLVWLLFTTALEFGSNIWFWRQVKIGGPYQFAVLAVRYALPFFSVILPMLLHVSPKLIMKYEVHEDE</sequence>
<dbReference type="InterPro" id="IPR047928">
    <property type="entry name" value="Perm_prefix_1"/>
</dbReference>
<dbReference type="Proteomes" id="UP000282028">
    <property type="component" value="Unassembled WGS sequence"/>
</dbReference>
<feature type="transmembrane region" description="Helical" evidence="1">
    <location>
        <begin position="108"/>
        <end position="129"/>
    </location>
</feature>
<name>A0A3M8CFL7_9BACL</name>
<reference evidence="2 3" key="1">
    <citation type="submission" date="2018-10" db="EMBL/GenBank/DDBJ databases">
        <title>Phylogenomics of Brevibacillus.</title>
        <authorList>
            <person name="Dunlap C."/>
        </authorList>
    </citation>
    <scope>NUCLEOTIDE SEQUENCE [LARGE SCALE GENOMIC DNA]</scope>
    <source>
        <strain evidence="2 3">JCM 12215</strain>
    </source>
</reference>
<organism evidence="2 3">
    <name type="scientific">Brevibacillus invocatus</name>
    <dbReference type="NCBI Taxonomy" id="173959"/>
    <lineage>
        <taxon>Bacteria</taxon>
        <taxon>Bacillati</taxon>
        <taxon>Bacillota</taxon>
        <taxon>Bacilli</taxon>
        <taxon>Bacillales</taxon>
        <taxon>Paenibacillaceae</taxon>
        <taxon>Brevibacillus</taxon>
    </lineage>
</organism>
<evidence type="ECO:0000313" key="2">
    <source>
        <dbReference type="EMBL" id="RNB74544.1"/>
    </source>
</evidence>
<dbReference type="NCBIfam" id="NF038403">
    <property type="entry name" value="perm_prefix_1"/>
    <property type="match status" value="1"/>
</dbReference>
<keyword evidence="1" id="KW-0472">Membrane</keyword>
<keyword evidence="1" id="KW-1133">Transmembrane helix</keyword>
<dbReference type="OrthoDB" id="1909850at2"/>
<feature type="transmembrane region" description="Helical" evidence="1">
    <location>
        <begin position="193"/>
        <end position="213"/>
    </location>
</feature>
<protein>
    <submittedName>
        <fullName evidence="2">Uncharacterized protein</fullName>
    </submittedName>
</protein>
<keyword evidence="3" id="KW-1185">Reference proteome</keyword>
<proteinExistence type="predicted"/>
<evidence type="ECO:0000256" key="1">
    <source>
        <dbReference type="SAM" id="Phobius"/>
    </source>
</evidence>
<gene>
    <name evidence="2" type="ORF">EDM52_09795</name>
</gene>
<dbReference type="EMBL" id="RHHR01000014">
    <property type="protein sequence ID" value="RNB74544.1"/>
    <property type="molecule type" value="Genomic_DNA"/>
</dbReference>
<keyword evidence="1" id="KW-0812">Transmembrane</keyword>